<dbReference type="EMBL" id="BHXC01000006">
    <property type="protein sequence ID" value="GCB88769.1"/>
    <property type="molecule type" value="Genomic_DNA"/>
</dbReference>
<name>A0A059VVX3_STRNR</name>
<sequence>MTALAGQASDLLEHLLLDRIIKIAIVLAALGVLAVGMRLLWRRVGQPKGERE</sequence>
<reference evidence="1 2" key="1">
    <citation type="journal article" date="2019" name="Microbiol. Resour. Announc.">
        <title>Draft Genome Sequence of the Most Traditional epsilon-Poly-l-Lysine Producer, Streptomyces albulus NBRC14147.</title>
        <authorList>
            <person name="Yamanaka K."/>
            <person name="Hamano Y."/>
        </authorList>
    </citation>
    <scope>NUCLEOTIDE SEQUENCE [LARGE SCALE GENOMIC DNA]</scope>
    <source>
        <strain evidence="1 2">NBRC 14147</strain>
    </source>
</reference>
<evidence type="ECO:0000313" key="1">
    <source>
        <dbReference type="EMBL" id="GCB88769.1"/>
    </source>
</evidence>
<dbReference type="RefSeq" id="WP_020931126.1">
    <property type="nucleotide sequence ID" value="NZ_BHXC01000006.1"/>
</dbReference>
<dbReference type="eggNOG" id="ENOG5030M6X">
    <property type="taxonomic scope" value="Bacteria"/>
</dbReference>
<organism evidence="1 2">
    <name type="scientific">Streptomyces noursei</name>
    <name type="common">Streptomyces albulus</name>
    <dbReference type="NCBI Taxonomy" id="1971"/>
    <lineage>
        <taxon>Bacteria</taxon>
        <taxon>Bacillati</taxon>
        <taxon>Actinomycetota</taxon>
        <taxon>Actinomycetes</taxon>
        <taxon>Kitasatosporales</taxon>
        <taxon>Streptomycetaceae</taxon>
        <taxon>Streptomyces</taxon>
    </lineage>
</organism>
<dbReference type="STRING" id="68570.DC74_632"/>
<gene>
    <name evidence="1" type="ORF">SALB_01442</name>
</gene>
<dbReference type="AlphaFoldDB" id="A0A059VVX3"/>
<dbReference type="Proteomes" id="UP000288351">
    <property type="component" value="Unassembled WGS sequence"/>
</dbReference>
<evidence type="ECO:0000313" key="2">
    <source>
        <dbReference type="Proteomes" id="UP000288351"/>
    </source>
</evidence>
<accession>A0A059VVX3</accession>
<proteinExistence type="predicted"/>
<comment type="caution">
    <text evidence="1">The sequence shown here is derived from an EMBL/GenBank/DDBJ whole genome shotgun (WGS) entry which is preliminary data.</text>
</comment>
<protein>
    <submittedName>
        <fullName evidence="1">Uncharacterized protein</fullName>
    </submittedName>
</protein>